<gene>
    <name evidence="1" type="ORF">GALL_468840</name>
</gene>
<dbReference type="AlphaFoldDB" id="A0A1J5Q1Z3"/>
<dbReference type="EMBL" id="MLJW01003698">
    <property type="protein sequence ID" value="OIQ71499.1"/>
    <property type="molecule type" value="Genomic_DNA"/>
</dbReference>
<organism evidence="1">
    <name type="scientific">mine drainage metagenome</name>
    <dbReference type="NCBI Taxonomy" id="410659"/>
    <lineage>
        <taxon>unclassified sequences</taxon>
        <taxon>metagenomes</taxon>
        <taxon>ecological metagenomes</taxon>
    </lineage>
</organism>
<accession>A0A1J5Q1Z3</accession>
<comment type="caution">
    <text evidence="1">The sequence shown here is derived from an EMBL/GenBank/DDBJ whole genome shotgun (WGS) entry which is preliminary data.</text>
</comment>
<protein>
    <submittedName>
        <fullName evidence="1">Uncharacterized protein</fullName>
    </submittedName>
</protein>
<name>A0A1J5Q1Z3_9ZZZZ</name>
<reference evidence="1" key="1">
    <citation type="submission" date="2016-10" db="EMBL/GenBank/DDBJ databases">
        <title>Sequence of Gallionella enrichment culture.</title>
        <authorList>
            <person name="Poehlein A."/>
            <person name="Muehling M."/>
            <person name="Daniel R."/>
        </authorList>
    </citation>
    <scope>NUCLEOTIDE SEQUENCE</scope>
</reference>
<proteinExistence type="predicted"/>
<sequence length="35" mass="3831">MVVVEIMFNTIFWAVAAFMRVEPAMISAPVSTSIA</sequence>
<evidence type="ECO:0000313" key="1">
    <source>
        <dbReference type="EMBL" id="OIQ71499.1"/>
    </source>
</evidence>